<dbReference type="eggNOG" id="ENOG502SEU0">
    <property type="taxonomic scope" value="Eukaryota"/>
</dbReference>
<accession>G2REC4</accession>
<evidence type="ECO:0000256" key="2">
    <source>
        <dbReference type="ARBA" id="ARBA00004123"/>
    </source>
</evidence>
<dbReference type="PANTHER" id="PTHR41391:SF1">
    <property type="entry name" value="RESTRICTION OF TELOMERE CAPPING PROTEIN 4"/>
    <property type="match status" value="1"/>
</dbReference>
<evidence type="ECO:0000256" key="7">
    <source>
        <dbReference type="ARBA" id="ARBA00023242"/>
    </source>
</evidence>
<keyword evidence="11" id="KW-1185">Reference proteome</keyword>
<comment type="subcellular location">
    <subcellularLocation>
        <location evidence="3">Cytoplasm</location>
    </subcellularLocation>
    <subcellularLocation>
        <location evidence="2">Nucleus</location>
    </subcellularLocation>
</comment>
<dbReference type="SMART" id="SM01312">
    <property type="entry name" value="RTC4"/>
    <property type="match status" value="1"/>
</dbReference>
<name>G2REC4_THETT</name>
<dbReference type="InterPro" id="IPR039024">
    <property type="entry name" value="RTC4"/>
</dbReference>
<gene>
    <name evidence="10" type="ORF">THITE_2121045</name>
</gene>
<dbReference type="AlphaFoldDB" id="G2REC4"/>
<keyword evidence="6" id="KW-0963">Cytoplasm</keyword>
<feature type="compositionally biased region" description="Low complexity" evidence="8">
    <location>
        <begin position="36"/>
        <end position="46"/>
    </location>
</feature>
<feature type="region of interest" description="Disordered" evidence="8">
    <location>
        <begin position="256"/>
        <end position="278"/>
    </location>
</feature>
<sequence>MKDVDVDAPPLSSSDQSDDDGLPVRGDIQPSRFLRGGRQQPSPRQQTKATDSGKSHTDLATSRKRTRASTGPLPDRQLGSSTQELGRRSDSATAPNESSPATKQSKSNTPSDGELGSQFDIDPIFHTRKRPIVRRYGGTKALSSGVKEKALPTKRFKRPPKAESPEPPSPERRKKFEIPSSPSMAGEDPASPARKLNLPDDDLDSPADVSPVRKKQFTMPDDDTSTLLRDLDGPEGSQRLAFSIPEELPEPFVRTSEGNGSLTVSPPAGASSPMSPLRNTTSPLTDLGSLDSTPVCPLCRKVVDQAHLDDFKERHPRLTVANMRKFCQDHKRRSARETWIQKGYPDIDWRRLDERISRHYGFLRKILEDGMDSHYVDVFQDTVRAGKNRTLFRSDANLTPGYYGIRGLRAMSENLIQEFSSILRKRALQDRLVSARGYTVYLQSVLVPELAVRLIMEDMSVGEEEARRILEESSDVGELLNDEIADVVLEDDDVVDPLSQAH</sequence>
<comment type="function">
    <text evidence="1">May be involved in a process influencing telomere capping.</text>
</comment>
<evidence type="ECO:0000259" key="9">
    <source>
        <dbReference type="SMART" id="SM01312"/>
    </source>
</evidence>
<dbReference type="OrthoDB" id="128308at2759"/>
<feature type="compositionally biased region" description="Basic and acidic residues" evidence="8">
    <location>
        <begin position="160"/>
        <end position="177"/>
    </location>
</feature>
<reference evidence="10 11" key="1">
    <citation type="journal article" date="2011" name="Nat. Biotechnol.">
        <title>Comparative genomic analysis of the thermophilic biomass-degrading fungi Myceliophthora thermophila and Thielavia terrestris.</title>
        <authorList>
            <person name="Berka R.M."/>
            <person name="Grigoriev I.V."/>
            <person name="Otillar R."/>
            <person name="Salamov A."/>
            <person name="Grimwood J."/>
            <person name="Reid I."/>
            <person name="Ishmael N."/>
            <person name="John T."/>
            <person name="Darmond C."/>
            <person name="Moisan M.-C."/>
            <person name="Henrissat B."/>
            <person name="Coutinho P.M."/>
            <person name="Lombard V."/>
            <person name="Natvig D.O."/>
            <person name="Lindquist E."/>
            <person name="Schmutz J."/>
            <person name="Lucas S."/>
            <person name="Harris P."/>
            <person name="Powlowski J."/>
            <person name="Bellemare A."/>
            <person name="Taylor D."/>
            <person name="Butler G."/>
            <person name="de Vries R.P."/>
            <person name="Allijn I.E."/>
            <person name="van den Brink J."/>
            <person name="Ushinsky S."/>
            <person name="Storms R."/>
            <person name="Powell A.J."/>
            <person name="Paulsen I.T."/>
            <person name="Elbourne L.D.H."/>
            <person name="Baker S.E."/>
            <person name="Magnuson J."/>
            <person name="LaBoissiere S."/>
            <person name="Clutterbuck A.J."/>
            <person name="Martinez D."/>
            <person name="Wogulis M."/>
            <person name="de Leon A.L."/>
            <person name="Rey M.W."/>
            <person name="Tsang A."/>
        </authorList>
    </citation>
    <scope>NUCLEOTIDE SEQUENCE [LARGE SCALE GENOMIC DNA]</scope>
    <source>
        <strain evidence="11">ATCC 38088 / NRRL 8126</strain>
    </source>
</reference>
<dbReference type="InterPro" id="IPR028094">
    <property type="entry name" value="RTC4_C"/>
</dbReference>
<proteinExistence type="inferred from homology"/>
<protein>
    <recommendedName>
        <fullName evidence="5">Restriction of telomere capping protein 4</fullName>
    </recommendedName>
</protein>
<feature type="region of interest" description="Disordered" evidence="8">
    <location>
        <begin position="1"/>
        <end position="237"/>
    </location>
</feature>
<evidence type="ECO:0000256" key="4">
    <source>
        <dbReference type="ARBA" id="ARBA00009461"/>
    </source>
</evidence>
<feature type="compositionally biased region" description="Polar residues" evidence="8">
    <location>
        <begin position="91"/>
        <end position="111"/>
    </location>
</feature>
<evidence type="ECO:0000313" key="11">
    <source>
        <dbReference type="Proteomes" id="UP000008181"/>
    </source>
</evidence>
<dbReference type="KEGG" id="ttt:THITE_2121045"/>
<dbReference type="HOGENOM" id="CLU_030573_1_0_1"/>
<evidence type="ECO:0000256" key="5">
    <source>
        <dbReference type="ARBA" id="ARBA00015162"/>
    </source>
</evidence>
<evidence type="ECO:0000256" key="6">
    <source>
        <dbReference type="ARBA" id="ARBA00022490"/>
    </source>
</evidence>
<organism evidence="10 11">
    <name type="scientific">Thermothielavioides terrestris (strain ATCC 38088 / NRRL 8126)</name>
    <name type="common">Thielavia terrestris</name>
    <dbReference type="NCBI Taxonomy" id="578455"/>
    <lineage>
        <taxon>Eukaryota</taxon>
        <taxon>Fungi</taxon>
        <taxon>Dikarya</taxon>
        <taxon>Ascomycota</taxon>
        <taxon>Pezizomycotina</taxon>
        <taxon>Sordariomycetes</taxon>
        <taxon>Sordariomycetidae</taxon>
        <taxon>Sordariales</taxon>
        <taxon>Chaetomiaceae</taxon>
        <taxon>Thermothielavioides</taxon>
        <taxon>Thermothielavioides terrestris</taxon>
    </lineage>
</organism>
<dbReference type="EMBL" id="CP003013">
    <property type="protein sequence ID" value="AEO70096.1"/>
    <property type="molecule type" value="Genomic_DNA"/>
</dbReference>
<evidence type="ECO:0000256" key="8">
    <source>
        <dbReference type="SAM" id="MobiDB-lite"/>
    </source>
</evidence>
<evidence type="ECO:0000313" key="10">
    <source>
        <dbReference type="EMBL" id="AEO70096.1"/>
    </source>
</evidence>
<dbReference type="Pfam" id="PF14474">
    <property type="entry name" value="RTC4"/>
    <property type="match status" value="1"/>
</dbReference>
<dbReference type="Proteomes" id="UP000008181">
    <property type="component" value="Chromosome 5"/>
</dbReference>
<feature type="compositionally biased region" description="Low complexity" evidence="8">
    <location>
        <begin position="265"/>
        <end position="276"/>
    </location>
</feature>
<dbReference type="PANTHER" id="PTHR41391">
    <property type="entry name" value="RESTRICTION OF TELOMERE CAPPING PROTEIN 4"/>
    <property type="match status" value="1"/>
</dbReference>
<dbReference type="GeneID" id="11519800"/>
<evidence type="ECO:0000256" key="1">
    <source>
        <dbReference type="ARBA" id="ARBA00002738"/>
    </source>
</evidence>
<dbReference type="GO" id="GO:0005634">
    <property type="term" value="C:nucleus"/>
    <property type="evidence" value="ECO:0007669"/>
    <property type="project" value="UniProtKB-SubCell"/>
</dbReference>
<dbReference type="RefSeq" id="XP_003656432.1">
    <property type="nucleotide sequence ID" value="XM_003656384.1"/>
</dbReference>
<keyword evidence="7" id="KW-0539">Nucleus</keyword>
<comment type="similarity">
    <text evidence="4">Belongs to the RTC4 family.</text>
</comment>
<dbReference type="GO" id="GO:0005737">
    <property type="term" value="C:cytoplasm"/>
    <property type="evidence" value="ECO:0007669"/>
    <property type="project" value="UniProtKB-SubCell"/>
</dbReference>
<evidence type="ECO:0000256" key="3">
    <source>
        <dbReference type="ARBA" id="ARBA00004496"/>
    </source>
</evidence>
<feature type="domain" description="Restriction of telomere capping protein 4 C-terminal" evidence="9">
    <location>
        <begin position="366"/>
        <end position="483"/>
    </location>
</feature>